<feature type="signal peptide" evidence="1">
    <location>
        <begin position="1"/>
        <end position="22"/>
    </location>
</feature>
<keyword evidence="3" id="KW-1185">Reference proteome</keyword>
<evidence type="ECO:0008006" key="4">
    <source>
        <dbReference type="Google" id="ProtNLM"/>
    </source>
</evidence>
<name>A0A182NKP7_9DIPT</name>
<evidence type="ECO:0000256" key="1">
    <source>
        <dbReference type="SAM" id="SignalP"/>
    </source>
</evidence>
<proteinExistence type="predicted"/>
<dbReference type="EnsemblMetazoa" id="ADIR008227-RA">
    <property type="protein sequence ID" value="ADIR008227-PA"/>
    <property type="gene ID" value="ADIR008227"/>
</dbReference>
<dbReference type="VEuPathDB" id="VectorBase:ADIR008227"/>
<reference evidence="2" key="2">
    <citation type="submission" date="2020-05" db="UniProtKB">
        <authorList>
            <consortium name="EnsemblMetazoa"/>
        </authorList>
    </citation>
    <scope>IDENTIFICATION</scope>
    <source>
        <strain evidence="2">WRAIR2</strain>
    </source>
</reference>
<sequence length="500" mass="54160">MMKRSCIIALAVLCLLQRRASGEPRPDFALEAKVYGTVRVSGAISEAQPVVADIDAKLYITLSSGNAALSNLLLLSQEVGETVVELLEKVLNPLGILAPASESQDVELFDTVLNAVDSLKQFVHTRLLDINAELELAFGASLTAQFSDSLGRMSLGLQELASALGALKEVVAVLLPLETSVENSEELGYTNAVRPSLVYRVVSAVRTLKAYLPVVTYTLSTVVENVATADHFLVSLRRIVADVQEPGQYTDPILATTSQVSGAVNDATASVQAMFYEVNDTVSALSDIPSLTAYVPVREALASIRNTLQQLSTAGPAFQSALADIAEKLRLALETEPSKLTSQVVATLVTTLVSDGPYARYCFHKYRDLLFALVGEGRLGLEECISKELSRLEHLRDALSEQVVLMRYDLEDIAGQMLVCNTLPETGARAACLERIAPFYTEMATSFEAKFNALYEHGSLEADASENRLLLCAKVLHFHIVAGLAEDLTDKIKQCARVLY</sequence>
<dbReference type="Proteomes" id="UP000075884">
    <property type="component" value="Unassembled WGS sequence"/>
</dbReference>
<feature type="chain" id="PRO_5008130030" description="Protein TsetseEP domain-containing protein" evidence="1">
    <location>
        <begin position="23"/>
        <end position="500"/>
    </location>
</feature>
<accession>A0A182NKP7</accession>
<evidence type="ECO:0000313" key="2">
    <source>
        <dbReference type="EnsemblMetazoa" id="ADIR008227-PA"/>
    </source>
</evidence>
<keyword evidence="1" id="KW-0732">Signal</keyword>
<protein>
    <recommendedName>
        <fullName evidence="4">Protein TsetseEP domain-containing protein</fullName>
    </recommendedName>
</protein>
<dbReference type="AlphaFoldDB" id="A0A182NKP7"/>
<organism evidence="2 3">
    <name type="scientific">Anopheles dirus</name>
    <dbReference type="NCBI Taxonomy" id="7168"/>
    <lineage>
        <taxon>Eukaryota</taxon>
        <taxon>Metazoa</taxon>
        <taxon>Ecdysozoa</taxon>
        <taxon>Arthropoda</taxon>
        <taxon>Hexapoda</taxon>
        <taxon>Insecta</taxon>
        <taxon>Pterygota</taxon>
        <taxon>Neoptera</taxon>
        <taxon>Endopterygota</taxon>
        <taxon>Diptera</taxon>
        <taxon>Nematocera</taxon>
        <taxon>Culicoidea</taxon>
        <taxon>Culicidae</taxon>
        <taxon>Anophelinae</taxon>
        <taxon>Anopheles</taxon>
    </lineage>
</organism>
<reference evidence="3" key="1">
    <citation type="submission" date="2013-03" db="EMBL/GenBank/DDBJ databases">
        <title>The Genome Sequence of Anopheles dirus WRAIR2.</title>
        <authorList>
            <consortium name="The Broad Institute Genomics Platform"/>
            <person name="Neafsey D.E."/>
            <person name="Walton C."/>
            <person name="Walker B."/>
            <person name="Young S.K."/>
            <person name="Zeng Q."/>
            <person name="Gargeya S."/>
            <person name="Fitzgerald M."/>
            <person name="Haas B."/>
            <person name="Abouelleil A."/>
            <person name="Allen A.W."/>
            <person name="Alvarado L."/>
            <person name="Arachchi H.M."/>
            <person name="Berlin A.M."/>
            <person name="Chapman S.B."/>
            <person name="Gainer-Dewar J."/>
            <person name="Goldberg J."/>
            <person name="Griggs A."/>
            <person name="Gujja S."/>
            <person name="Hansen M."/>
            <person name="Howarth C."/>
            <person name="Imamovic A."/>
            <person name="Ireland A."/>
            <person name="Larimer J."/>
            <person name="McCowan C."/>
            <person name="Murphy C."/>
            <person name="Pearson M."/>
            <person name="Poon T.W."/>
            <person name="Priest M."/>
            <person name="Roberts A."/>
            <person name="Saif S."/>
            <person name="Shea T."/>
            <person name="Sisk P."/>
            <person name="Sykes S."/>
            <person name="Wortman J."/>
            <person name="Nusbaum C."/>
            <person name="Birren B."/>
        </authorList>
    </citation>
    <scope>NUCLEOTIDE SEQUENCE [LARGE SCALE GENOMIC DNA]</scope>
    <source>
        <strain evidence="3">WRAIR2</strain>
    </source>
</reference>
<evidence type="ECO:0000313" key="3">
    <source>
        <dbReference type="Proteomes" id="UP000075884"/>
    </source>
</evidence>